<dbReference type="InterPro" id="IPR013625">
    <property type="entry name" value="PTB"/>
</dbReference>
<comment type="similarity">
    <text evidence="1">Belongs to the EPS8 family.</text>
</comment>
<feature type="region of interest" description="Disordered" evidence="4">
    <location>
        <begin position="1"/>
        <end position="83"/>
    </location>
</feature>
<evidence type="ECO:0000256" key="2">
    <source>
        <dbReference type="ARBA" id="ARBA00022443"/>
    </source>
</evidence>
<keyword evidence="2 3" id="KW-0728">SH3 domain</keyword>
<dbReference type="InterPro" id="IPR039801">
    <property type="entry name" value="EPS8-like"/>
</dbReference>
<dbReference type="PANTHER" id="PTHR12287:SF23">
    <property type="entry name" value="AROUSER, ISOFORM A-RELATED"/>
    <property type="match status" value="1"/>
</dbReference>
<sequence length="1215" mass="133263">MKLTETNTTTSKAKNTITENLFSRIHNYTPQRGYGMSGRPGDSSPTDSGVDTRDWEGPRMLNGTGPKKSPRNSPNLGPHKDIKAMPVPAASQFQARTNFLLEHLSSFTLKTAQEAQVPPRERLKQTKELLAKGNQWTKEMEMRLTDTDVVLLDGETQDVVEVFSLSTIGHVHHFSDDPDLNSVLVFNTMQTENRFGAMHLFQSDRVPAAVVATEIMKASSSRSAMPHKFAAKGGVILPPPPTHPAPPPPKEVDQERMDLYEKSLVAQTIAAFSAASENITAKTAKPQVASKYQASESTSDIPDESLSAEILEGRTNRDVQILNHCIDDIENLVLRTKKSAEAWKKLNKKKGKAKRDSMLSHEARPPPEADFYDAFQKLKHAFNLLGKLRNHIHNPNAAELVHYLFVPLSLLVRCTGGPEKASAVLAPLLTPQAIELLENCLSSKESEVWKVLGPNWIYPKSNTHFKDQFIPPYSPVFKDGWVPPQVIAGKDISSLSAAIAANAAAVAQLTDDNKKGEDSSVAANLANPAVLSAAAKFRRLASEKKPADIPPTSPTKKGLRRVRVMYDFQARNSKELTVHQGEEVAVLLDSRQWWCVRNSVGSIGFIPNTLVEESVVLPSPPTTAPPPVPTTQVTSSQTAVQKLETATVQSSSSARISTTTSTPTTALKRTPVTSTTLAPQETSQFPRVELRPVGMSKANRPVSAPPSHILVPPELPSSPPPSTPPPPATPPPQVITNKNGTTQKENASLPAGTDFAMAIQAKNLKKVDKEAEKKRREDFNNNRLSSSDMLNDELKRRMSSSQSGLTPKAERKDISPAVHLNAESNAAEVKEWLKSKGFSPSSVTALSGKTAKDLDQMTREQLKQACGESEGSRIYSLFTVQKGSWKVVPKGSELAFIMKRRKERSEEIGEKEPENSGELRVIVANAKAAAAKEEIEIVNGSSGPAQRRSSKLSAPATAVKPRPNSFAGTEVKPSADTGRERTSSYGRKVEMTRQESFEKEFIPPPPVLDSQDQSNTDEGTSRARKVSVEDVEKIAREQRKQQELILEHDKQLFLLEQLQRQKLELEVQKREFEEQQKKQKEAELADQHRELQRQIQAQQDQLKENQSKLVEQQQRLSSYEKVSPQITYAAIPPVMPQVPVMPQGVPMVPQGVPMMPQGVQVMPVGGLQAGAPTYLPMGGIQPVYSPYPTTVSSTGVAHILPTLSVPTVTTMPPST</sequence>
<dbReference type="Gene3D" id="2.30.29.30">
    <property type="entry name" value="Pleckstrin-homology domain (PH domain)/Phosphotyrosine-binding domain (PTB)"/>
    <property type="match status" value="1"/>
</dbReference>
<feature type="compositionally biased region" description="Low complexity" evidence="4">
    <location>
        <begin position="650"/>
        <end position="665"/>
    </location>
</feature>
<feature type="compositionally biased region" description="Basic and acidic residues" evidence="4">
    <location>
        <begin position="1078"/>
        <end position="1092"/>
    </location>
</feature>
<gene>
    <name evidence="6" type="ORF">PEVE_00004724</name>
</gene>
<feature type="region of interest" description="Disordered" evidence="4">
    <location>
        <begin position="934"/>
        <end position="1027"/>
    </location>
</feature>
<dbReference type="SUPFAM" id="SSF50044">
    <property type="entry name" value="SH3-domain"/>
    <property type="match status" value="1"/>
</dbReference>
<dbReference type="PANTHER" id="PTHR12287">
    <property type="entry name" value="EPIDERMAL GROWTH FACTOR RECEPTOR KINASE SUBSTRATE EPS8-RELATED PROTEIN"/>
    <property type="match status" value="1"/>
</dbReference>
<dbReference type="Pfam" id="PF18016">
    <property type="entry name" value="SAM_3"/>
    <property type="match status" value="1"/>
</dbReference>
<dbReference type="InterPro" id="IPR011993">
    <property type="entry name" value="PH-like_dom_sf"/>
</dbReference>
<feature type="compositionally biased region" description="Polar residues" evidence="4">
    <location>
        <begin position="734"/>
        <end position="746"/>
    </location>
</feature>
<proteinExistence type="inferred from homology"/>
<dbReference type="SMART" id="SM00326">
    <property type="entry name" value="SH3"/>
    <property type="match status" value="1"/>
</dbReference>
<feature type="compositionally biased region" description="Polar residues" evidence="4">
    <location>
        <begin position="1"/>
        <end position="30"/>
    </location>
</feature>
<organism evidence="6 7">
    <name type="scientific">Porites evermanni</name>
    <dbReference type="NCBI Taxonomy" id="104178"/>
    <lineage>
        <taxon>Eukaryota</taxon>
        <taxon>Metazoa</taxon>
        <taxon>Cnidaria</taxon>
        <taxon>Anthozoa</taxon>
        <taxon>Hexacorallia</taxon>
        <taxon>Scleractinia</taxon>
        <taxon>Fungiina</taxon>
        <taxon>Poritidae</taxon>
        <taxon>Porites</taxon>
    </lineage>
</organism>
<feature type="compositionally biased region" description="Pro residues" evidence="4">
    <location>
        <begin position="713"/>
        <end position="733"/>
    </location>
</feature>
<dbReference type="EMBL" id="CALNXI010000013">
    <property type="protein sequence ID" value="CAH3014695.1"/>
    <property type="molecule type" value="Genomic_DNA"/>
</dbReference>
<comment type="caution">
    <text evidence="6">The sequence shown here is derived from an EMBL/GenBank/DDBJ whole genome shotgun (WGS) entry which is preliminary data.</text>
</comment>
<feature type="compositionally biased region" description="Basic and acidic residues" evidence="4">
    <location>
        <begin position="766"/>
        <end position="780"/>
    </location>
</feature>
<dbReference type="InterPro" id="IPR035462">
    <property type="entry name" value="Eps8_SH3"/>
</dbReference>
<evidence type="ECO:0000313" key="7">
    <source>
        <dbReference type="Proteomes" id="UP001159427"/>
    </source>
</evidence>
<dbReference type="Proteomes" id="UP001159427">
    <property type="component" value="Unassembled WGS sequence"/>
</dbReference>
<dbReference type="InterPro" id="IPR036028">
    <property type="entry name" value="SH3-like_dom_sf"/>
</dbReference>
<dbReference type="Gene3D" id="1.10.150.50">
    <property type="entry name" value="Transcription Factor, Ets-1"/>
    <property type="match status" value="1"/>
</dbReference>
<dbReference type="SUPFAM" id="SSF50729">
    <property type="entry name" value="PH domain-like"/>
    <property type="match status" value="1"/>
</dbReference>
<keyword evidence="7" id="KW-1185">Reference proteome</keyword>
<dbReference type="Gene3D" id="2.30.30.40">
    <property type="entry name" value="SH3 Domains"/>
    <property type="match status" value="1"/>
</dbReference>
<feature type="compositionally biased region" description="Polar residues" evidence="4">
    <location>
        <begin position="671"/>
        <end position="685"/>
    </location>
</feature>
<feature type="domain" description="SH3" evidence="5">
    <location>
        <begin position="557"/>
        <end position="616"/>
    </location>
</feature>
<feature type="region of interest" description="Disordered" evidence="4">
    <location>
        <begin position="645"/>
        <end position="753"/>
    </location>
</feature>
<evidence type="ECO:0000313" key="6">
    <source>
        <dbReference type="EMBL" id="CAH3014695.1"/>
    </source>
</evidence>
<dbReference type="InterPro" id="IPR013761">
    <property type="entry name" value="SAM/pointed_sf"/>
</dbReference>
<dbReference type="Pfam" id="PF22975">
    <property type="entry name" value="EPS8_2nd"/>
    <property type="match status" value="1"/>
</dbReference>
<protein>
    <recommendedName>
        <fullName evidence="5">SH3 domain-containing protein</fullName>
    </recommendedName>
</protein>
<evidence type="ECO:0000256" key="3">
    <source>
        <dbReference type="PROSITE-ProRule" id="PRU00192"/>
    </source>
</evidence>
<feature type="region of interest" description="Disordered" evidence="4">
    <location>
        <begin position="766"/>
        <end position="819"/>
    </location>
</feature>
<evidence type="ECO:0000256" key="1">
    <source>
        <dbReference type="ARBA" id="ARBA00006197"/>
    </source>
</evidence>
<dbReference type="CDD" id="cd11764">
    <property type="entry name" value="SH3_Eps8"/>
    <property type="match status" value="1"/>
</dbReference>
<dbReference type="InterPro" id="IPR001452">
    <property type="entry name" value="SH3_domain"/>
</dbReference>
<evidence type="ECO:0000259" key="5">
    <source>
        <dbReference type="PROSITE" id="PS50002"/>
    </source>
</evidence>
<feature type="compositionally biased region" description="Basic and acidic residues" evidence="4">
    <location>
        <begin position="977"/>
        <end position="1001"/>
    </location>
</feature>
<reference evidence="6 7" key="1">
    <citation type="submission" date="2022-05" db="EMBL/GenBank/DDBJ databases">
        <authorList>
            <consortium name="Genoscope - CEA"/>
            <person name="William W."/>
        </authorList>
    </citation>
    <scope>NUCLEOTIDE SEQUENCE [LARGE SCALE GENOMIC DNA]</scope>
</reference>
<dbReference type="InterPro" id="IPR041418">
    <property type="entry name" value="SAM_3"/>
</dbReference>
<dbReference type="Pfam" id="PF00018">
    <property type="entry name" value="SH3_1"/>
    <property type="match status" value="1"/>
</dbReference>
<dbReference type="InterPro" id="IPR055093">
    <property type="entry name" value="EPS8_2nd"/>
</dbReference>
<accession>A0ABN8LGU4</accession>
<name>A0ABN8LGU4_9CNID</name>
<dbReference type="PROSITE" id="PS50002">
    <property type="entry name" value="SH3"/>
    <property type="match status" value="1"/>
</dbReference>
<dbReference type="Pfam" id="PF08416">
    <property type="entry name" value="PTB"/>
    <property type="match status" value="1"/>
</dbReference>
<feature type="region of interest" description="Disordered" evidence="4">
    <location>
        <begin position="1078"/>
        <end position="1099"/>
    </location>
</feature>
<evidence type="ECO:0000256" key="4">
    <source>
        <dbReference type="SAM" id="MobiDB-lite"/>
    </source>
</evidence>